<gene>
    <name evidence="5 6" type="primary">kptA</name>
    <name evidence="6" type="ORF">KDW_12750</name>
</gene>
<organism evidence="6 7">
    <name type="scientific">Dictyobacter vulcani</name>
    <dbReference type="NCBI Taxonomy" id="2607529"/>
    <lineage>
        <taxon>Bacteria</taxon>
        <taxon>Bacillati</taxon>
        <taxon>Chloroflexota</taxon>
        <taxon>Ktedonobacteria</taxon>
        <taxon>Ktedonobacterales</taxon>
        <taxon>Dictyobacteraceae</taxon>
        <taxon>Dictyobacter</taxon>
    </lineage>
</organism>
<dbReference type="InterPro" id="IPR002745">
    <property type="entry name" value="Ptrans_KptA/Tpt1"/>
</dbReference>
<evidence type="ECO:0000313" key="6">
    <source>
        <dbReference type="EMBL" id="GER87113.1"/>
    </source>
</evidence>
<dbReference type="GO" id="GO:0000215">
    <property type="term" value="F:tRNA 2'-phosphotransferase activity"/>
    <property type="evidence" value="ECO:0007669"/>
    <property type="project" value="TreeGrafter"/>
</dbReference>
<dbReference type="InterPro" id="IPR042080">
    <property type="entry name" value="RNA_2'-PTrans_N"/>
</dbReference>
<evidence type="ECO:0000313" key="7">
    <source>
        <dbReference type="Proteomes" id="UP000326912"/>
    </source>
</evidence>
<dbReference type="HAMAP" id="MF_00299">
    <property type="entry name" value="KptA"/>
    <property type="match status" value="1"/>
</dbReference>
<proteinExistence type="inferred from homology"/>
<keyword evidence="2 5" id="KW-0808">Transferase</keyword>
<evidence type="ECO:0000256" key="5">
    <source>
        <dbReference type="HAMAP-Rule" id="MF_00299"/>
    </source>
</evidence>
<evidence type="ECO:0000256" key="2">
    <source>
        <dbReference type="ARBA" id="ARBA00022679"/>
    </source>
</evidence>
<evidence type="ECO:0000256" key="1">
    <source>
        <dbReference type="ARBA" id="ARBA00009836"/>
    </source>
</evidence>
<keyword evidence="3 5" id="KW-0520">NAD</keyword>
<keyword evidence="7" id="KW-1185">Reference proteome</keyword>
<dbReference type="InterPro" id="IPR042081">
    <property type="entry name" value="RNA_2'-PTrans_C"/>
</dbReference>
<dbReference type="EMBL" id="BKZW01000001">
    <property type="protein sequence ID" value="GER87113.1"/>
    <property type="molecule type" value="Genomic_DNA"/>
</dbReference>
<dbReference type="PANTHER" id="PTHR12684">
    <property type="entry name" value="PUTATIVE PHOSPHOTRANSFERASE"/>
    <property type="match status" value="1"/>
</dbReference>
<evidence type="ECO:0000256" key="3">
    <source>
        <dbReference type="ARBA" id="ARBA00023027"/>
    </source>
</evidence>
<protein>
    <recommendedName>
        <fullName evidence="5">Probable RNA 2'-phosphotransferase</fullName>
        <ecNumber evidence="5">2.7.1.-</ecNumber>
    </recommendedName>
</protein>
<dbReference type="GO" id="GO:0006388">
    <property type="term" value="P:tRNA splicing, via endonucleolytic cleavage and ligation"/>
    <property type="evidence" value="ECO:0007669"/>
    <property type="project" value="UniProtKB-UniRule"/>
</dbReference>
<dbReference type="SUPFAM" id="SSF56399">
    <property type="entry name" value="ADP-ribosylation"/>
    <property type="match status" value="1"/>
</dbReference>
<dbReference type="Pfam" id="PF01885">
    <property type="entry name" value="PTS_2-RNA"/>
    <property type="match status" value="1"/>
</dbReference>
<dbReference type="Proteomes" id="UP000326912">
    <property type="component" value="Unassembled WGS sequence"/>
</dbReference>
<dbReference type="PANTHER" id="PTHR12684:SF2">
    <property type="entry name" value="TRNA 2'-PHOSPHOTRANSFERASE 1"/>
    <property type="match status" value="1"/>
</dbReference>
<dbReference type="GO" id="GO:0003950">
    <property type="term" value="F:NAD+ poly-ADP-ribosyltransferase activity"/>
    <property type="evidence" value="ECO:0007669"/>
    <property type="project" value="InterPro"/>
</dbReference>
<dbReference type="AlphaFoldDB" id="A0A5J4KHD1"/>
<comment type="function">
    <text evidence="4 5">Removes the 2'-phosphate from RNA via an intermediate in which the phosphate is ADP-ribosylated by NAD followed by a presumed transesterification to release the RNA and generate ADP-ribose 1''-2''-cyclic phosphate (APPR&gt;P). May function as an ADP-ribosylase.</text>
</comment>
<reference evidence="6 7" key="1">
    <citation type="submission" date="2019-10" db="EMBL/GenBank/DDBJ databases">
        <title>Dictyobacter vulcani sp. nov., within the class Ktedonobacteria, isolated from soil of volcanic Mt. Zao.</title>
        <authorList>
            <person name="Zheng Y."/>
            <person name="Wang C.M."/>
            <person name="Sakai Y."/>
            <person name="Abe K."/>
            <person name="Yokota A."/>
            <person name="Yabe S."/>
        </authorList>
    </citation>
    <scope>NUCLEOTIDE SEQUENCE [LARGE SCALE GENOMIC DNA]</scope>
    <source>
        <strain evidence="6 7">W12</strain>
    </source>
</reference>
<evidence type="ECO:0000256" key="4">
    <source>
        <dbReference type="ARBA" id="ARBA00025212"/>
    </source>
</evidence>
<dbReference type="RefSeq" id="WP_198925208.1">
    <property type="nucleotide sequence ID" value="NZ_BKZW01000001.1"/>
</dbReference>
<name>A0A5J4KHD1_9CHLR</name>
<comment type="similarity">
    <text evidence="1 5">Belongs to the KptA/TPT1 family.</text>
</comment>
<accession>A0A5J4KHD1</accession>
<dbReference type="EC" id="2.7.1.-" evidence="5"/>
<comment type="caution">
    <text evidence="6">The sequence shown here is derived from an EMBL/GenBank/DDBJ whole genome shotgun (WGS) entry which is preliminary data.</text>
</comment>
<sequence length="182" mass="20583">MEIDLTQLSKTMAYALRHHPAQFGLTLDDEGWVAVEALASALRQQRPKWRHVQVADIEAVLSLPGKQRYELRSGRIRAYYGHSIHQRMLREAATPPESLFHGTTPVAYQQICQSGLLPMGRQYVHLSEDRETALQVARRRTSQPIILRVSALAAHQRGIPFYLGNESVWLADSISPDFLSKA</sequence>
<dbReference type="Gene3D" id="3.20.170.30">
    <property type="match status" value="1"/>
</dbReference>
<dbReference type="Gene3D" id="1.10.10.970">
    <property type="entry name" value="RNA 2'-phosphotransferase, Tpt1/KptA family, N-terminal domain"/>
    <property type="match status" value="1"/>
</dbReference>
<dbReference type="InterPro" id="IPR022928">
    <property type="entry name" value="RNA_2'-PTrans_KptA"/>
</dbReference>